<evidence type="ECO:0000313" key="2">
    <source>
        <dbReference type="Proteomes" id="UP000600918"/>
    </source>
</evidence>
<keyword evidence="2" id="KW-1185">Reference proteome</keyword>
<sequence>MSIKGIRARKGAGNLVGSVARWISKCDSGALHCDESERWSVQRVFPGFALVLDGIKVAARGWTRESEDNSRPLTKRVNVEWGRSGAFKKPNMSEVSGDERMDATL</sequence>
<accession>A0A834PAH9</accession>
<dbReference type="EMBL" id="JACSDY010000002">
    <property type="protein sequence ID" value="KAF7434445.1"/>
    <property type="molecule type" value="Genomic_DNA"/>
</dbReference>
<dbReference type="Proteomes" id="UP000600918">
    <property type="component" value="Unassembled WGS sequence"/>
</dbReference>
<dbReference type="AlphaFoldDB" id="A0A834PAH9"/>
<comment type="caution">
    <text evidence="1">The sequence shown here is derived from an EMBL/GenBank/DDBJ whole genome shotgun (WGS) entry which is preliminary data.</text>
</comment>
<evidence type="ECO:0000313" key="1">
    <source>
        <dbReference type="EMBL" id="KAF7434445.1"/>
    </source>
</evidence>
<gene>
    <name evidence="1" type="ORF">H0235_002636</name>
</gene>
<reference evidence="1" key="1">
    <citation type="journal article" date="2020" name="G3 (Bethesda)">
        <title>High-Quality Assemblies for Three Invasive Social Wasps from the &lt;i&gt;Vespula&lt;/i&gt; Genus.</title>
        <authorList>
            <person name="Harrop T.W.R."/>
            <person name="Guhlin J."/>
            <person name="McLaughlin G.M."/>
            <person name="Permina E."/>
            <person name="Stockwell P."/>
            <person name="Gilligan J."/>
            <person name="Le Lec M.F."/>
            <person name="Gruber M.A.M."/>
            <person name="Quinn O."/>
            <person name="Lovegrove M."/>
            <person name="Duncan E.J."/>
            <person name="Remnant E.J."/>
            <person name="Van Eeckhoven J."/>
            <person name="Graham B."/>
            <person name="Knapp R.A."/>
            <person name="Langford K.W."/>
            <person name="Kronenberg Z."/>
            <person name="Press M.O."/>
            <person name="Eacker S.M."/>
            <person name="Wilson-Rankin E.E."/>
            <person name="Purcell J."/>
            <person name="Lester P.J."/>
            <person name="Dearden P.K."/>
        </authorList>
    </citation>
    <scope>NUCLEOTIDE SEQUENCE</scope>
    <source>
        <strain evidence="1">Volc-1</strain>
    </source>
</reference>
<protein>
    <submittedName>
        <fullName evidence="1">Uncharacterized protein</fullName>
    </submittedName>
</protein>
<organism evidence="1 2">
    <name type="scientific">Vespula pensylvanica</name>
    <name type="common">Western yellow jacket</name>
    <name type="synonym">Wasp</name>
    <dbReference type="NCBI Taxonomy" id="30213"/>
    <lineage>
        <taxon>Eukaryota</taxon>
        <taxon>Metazoa</taxon>
        <taxon>Ecdysozoa</taxon>
        <taxon>Arthropoda</taxon>
        <taxon>Hexapoda</taxon>
        <taxon>Insecta</taxon>
        <taxon>Pterygota</taxon>
        <taxon>Neoptera</taxon>
        <taxon>Endopterygota</taxon>
        <taxon>Hymenoptera</taxon>
        <taxon>Apocrita</taxon>
        <taxon>Aculeata</taxon>
        <taxon>Vespoidea</taxon>
        <taxon>Vespidae</taxon>
        <taxon>Vespinae</taxon>
        <taxon>Vespula</taxon>
    </lineage>
</organism>
<name>A0A834PAH9_VESPE</name>
<proteinExistence type="predicted"/>